<evidence type="ECO:0000256" key="8">
    <source>
        <dbReference type="ARBA" id="ARBA00022842"/>
    </source>
</evidence>
<dbReference type="FunFam" id="1.10.510.10:FF:000465">
    <property type="entry name" value="Non-specific serine/threonine protein kinase"/>
    <property type="match status" value="1"/>
</dbReference>
<evidence type="ECO:0000256" key="3">
    <source>
        <dbReference type="ARBA" id="ARBA00022535"/>
    </source>
</evidence>
<keyword evidence="2" id="KW-0723">Serine/threonine-protein kinase</keyword>
<comment type="caution">
    <text evidence="14">The sequence shown here is derived from an EMBL/GenBank/DDBJ whole genome shotgun (WGS) entry which is preliminary data.</text>
</comment>
<dbReference type="PROSITE" id="PS50042">
    <property type="entry name" value="CNMP_BINDING_3"/>
    <property type="match status" value="2"/>
</dbReference>
<dbReference type="SUPFAM" id="SSF56112">
    <property type="entry name" value="Protein kinase-like (PK-like)"/>
    <property type="match status" value="1"/>
</dbReference>
<feature type="domain" description="Protein kinase" evidence="12">
    <location>
        <begin position="358"/>
        <end position="616"/>
    </location>
</feature>
<dbReference type="SUPFAM" id="SSF51206">
    <property type="entry name" value="cAMP-binding domain-like"/>
    <property type="match status" value="2"/>
</dbReference>
<evidence type="ECO:0000259" key="12">
    <source>
        <dbReference type="PROSITE" id="PS50011"/>
    </source>
</evidence>
<evidence type="ECO:0000256" key="4">
    <source>
        <dbReference type="ARBA" id="ARBA00022679"/>
    </source>
</evidence>
<name>A0AAE0BRI9_9CHLO</name>
<dbReference type="Pfam" id="PF00069">
    <property type="entry name" value="Pkinase"/>
    <property type="match status" value="1"/>
</dbReference>
<dbReference type="PANTHER" id="PTHR24353">
    <property type="entry name" value="CYCLIC NUCLEOTIDE-DEPENDENT PROTEIN KINASE"/>
    <property type="match status" value="1"/>
</dbReference>
<dbReference type="PROSITE" id="PS00108">
    <property type="entry name" value="PROTEIN_KINASE_ST"/>
    <property type="match status" value="1"/>
</dbReference>
<keyword evidence="4" id="KW-0808">Transferase</keyword>
<dbReference type="GO" id="GO:0004691">
    <property type="term" value="F:cAMP-dependent protein kinase activity"/>
    <property type="evidence" value="ECO:0007669"/>
    <property type="project" value="TreeGrafter"/>
</dbReference>
<comment type="cofactor">
    <cofactor evidence="1">
        <name>Mg(2+)</name>
        <dbReference type="ChEBI" id="CHEBI:18420"/>
    </cofactor>
</comment>
<dbReference type="InterPro" id="IPR014710">
    <property type="entry name" value="RmlC-like_jellyroll"/>
</dbReference>
<gene>
    <name evidence="14" type="ORF">CYMTET_48848</name>
</gene>
<dbReference type="InterPro" id="IPR000595">
    <property type="entry name" value="cNMP-bd_dom"/>
</dbReference>
<dbReference type="PROSITE" id="PS50011">
    <property type="entry name" value="PROTEIN_KINASE_DOM"/>
    <property type="match status" value="1"/>
</dbReference>
<dbReference type="PANTHER" id="PTHR24353:SF37">
    <property type="entry name" value="CAMP-DEPENDENT PROTEIN KINASE CATALYTIC SUBUNIT PRKX"/>
    <property type="match status" value="1"/>
</dbReference>
<organism evidence="14 15">
    <name type="scientific">Cymbomonas tetramitiformis</name>
    <dbReference type="NCBI Taxonomy" id="36881"/>
    <lineage>
        <taxon>Eukaryota</taxon>
        <taxon>Viridiplantae</taxon>
        <taxon>Chlorophyta</taxon>
        <taxon>Pyramimonadophyceae</taxon>
        <taxon>Pyramimonadales</taxon>
        <taxon>Pyramimonadaceae</taxon>
        <taxon>Cymbomonas</taxon>
    </lineage>
</organism>
<evidence type="ECO:0000256" key="6">
    <source>
        <dbReference type="ARBA" id="ARBA00022777"/>
    </source>
</evidence>
<evidence type="ECO:0000256" key="2">
    <source>
        <dbReference type="ARBA" id="ARBA00022527"/>
    </source>
</evidence>
<feature type="domain" description="Cyclic nucleotide-binding" evidence="13">
    <location>
        <begin position="181"/>
        <end position="251"/>
    </location>
</feature>
<feature type="compositionally biased region" description="Low complexity" evidence="11">
    <location>
        <begin position="1"/>
        <end position="24"/>
    </location>
</feature>
<dbReference type="Gene3D" id="3.30.200.20">
    <property type="entry name" value="Phosphorylase Kinase, domain 1"/>
    <property type="match status" value="1"/>
</dbReference>
<evidence type="ECO:0000256" key="11">
    <source>
        <dbReference type="SAM" id="MobiDB-lite"/>
    </source>
</evidence>
<dbReference type="SMART" id="SM00220">
    <property type="entry name" value="S_TKc"/>
    <property type="match status" value="1"/>
</dbReference>
<keyword evidence="15" id="KW-1185">Reference proteome</keyword>
<dbReference type="GO" id="GO:0005952">
    <property type="term" value="C:cAMP-dependent protein kinase complex"/>
    <property type="evidence" value="ECO:0007669"/>
    <property type="project" value="TreeGrafter"/>
</dbReference>
<feature type="domain" description="Cyclic nucleotide-binding" evidence="13">
    <location>
        <begin position="56"/>
        <end position="178"/>
    </location>
</feature>
<reference evidence="14 15" key="1">
    <citation type="journal article" date="2015" name="Genome Biol. Evol.">
        <title>Comparative Genomics of a Bacterivorous Green Alga Reveals Evolutionary Causalities and Consequences of Phago-Mixotrophic Mode of Nutrition.</title>
        <authorList>
            <person name="Burns J.A."/>
            <person name="Paasch A."/>
            <person name="Narechania A."/>
            <person name="Kim E."/>
        </authorList>
    </citation>
    <scope>NUCLEOTIDE SEQUENCE [LARGE SCALE GENOMIC DNA]</scope>
    <source>
        <strain evidence="14 15">PLY_AMNH</strain>
    </source>
</reference>
<keyword evidence="9" id="KW-0142">cGMP-binding</keyword>
<dbReference type="EMBL" id="LGRX02033403">
    <property type="protein sequence ID" value="KAK3241382.1"/>
    <property type="molecule type" value="Genomic_DNA"/>
</dbReference>
<keyword evidence="3" id="KW-0140">cGMP</keyword>
<feature type="region of interest" description="Disordered" evidence="11">
    <location>
        <begin position="1"/>
        <end position="31"/>
    </location>
</feature>
<dbReference type="InterPro" id="IPR011009">
    <property type="entry name" value="Kinase-like_dom_sf"/>
</dbReference>
<evidence type="ECO:0000313" key="14">
    <source>
        <dbReference type="EMBL" id="KAK3241382.1"/>
    </source>
</evidence>
<evidence type="ECO:0000259" key="13">
    <source>
        <dbReference type="PROSITE" id="PS50042"/>
    </source>
</evidence>
<proteinExistence type="predicted"/>
<evidence type="ECO:0000256" key="5">
    <source>
        <dbReference type="ARBA" id="ARBA00022741"/>
    </source>
</evidence>
<protein>
    <recommendedName>
        <fullName evidence="10">cGMP-dependent protein kinase</fullName>
    </recommendedName>
</protein>
<evidence type="ECO:0000256" key="7">
    <source>
        <dbReference type="ARBA" id="ARBA00022840"/>
    </source>
</evidence>
<keyword evidence="8" id="KW-0460">Magnesium</keyword>
<keyword evidence="7" id="KW-0067">ATP-binding</keyword>
<evidence type="ECO:0000256" key="1">
    <source>
        <dbReference type="ARBA" id="ARBA00001946"/>
    </source>
</evidence>
<dbReference type="InterPro" id="IPR018490">
    <property type="entry name" value="cNMP-bd_dom_sf"/>
</dbReference>
<keyword evidence="5" id="KW-0547">Nucleotide-binding</keyword>
<sequence length="667" mass="75013">MKTPSDAVSCRSSSRSSFGEASLSCERRLPDDGGPPAKRACYDLKATADVCAGITIFQGLPPQDRVALYANLYELSYEAGETIVRQGMTGHNMYIIIEGSPFMYEKDTNGVVQLEQRLNRGDTVGEASLLYCCQHTVSLSAPPDSRVTVWALSRHTFRNLVRTAAFDRWKLLPEALNHVPQLENLSEIARIQLAEAFISKYFEQGQAILRPGLEPRFHIIVKGQAKILSQDGTHELLGPGSFCGESVLLFSFSFTMLGAMYLSSLFDLQVVHVFPGFRIVPVRYQVASLRAAHEEVLSMVTSRQTCKVNSNEVTAYCASETWSIDQHSLRQVLDKPSPSKDSLNAQPDLMHNLRPDDFCFLKEVGIGLTCQAYLCKMPARGDKHFVLKKMNKARLVKFKQVQNVIRERDLLCKFNSPFIIPCRGYFSDESNLFVVLEFMSNGDLFACLQVNKQLPPAVARLYAAEILLAIEYIHQQGYVYRDLKPENILISQNGHLKLADMGFCKELKDGERKYTTCGTTDYMAPEILLCQGHDKSADLWAFGILVFEMLAGYPPFESDQEKDMIRACLKGDIEFPDDFDQPARDLVKSLCKTDTKQRLGMDPVRGSEEIKAHAFFADVDWHGIAHMLVKPPTIKHKETRIPTSPMKLTSPAKLPITPEQQEMFVDF</sequence>
<accession>A0AAE0BRI9</accession>
<keyword evidence="6" id="KW-0418">Kinase</keyword>
<dbReference type="Gene3D" id="2.60.120.10">
    <property type="entry name" value="Jelly Rolls"/>
    <property type="match status" value="2"/>
</dbReference>
<dbReference type="SMART" id="SM00100">
    <property type="entry name" value="cNMP"/>
    <property type="match status" value="2"/>
</dbReference>
<dbReference type="Pfam" id="PF00027">
    <property type="entry name" value="cNMP_binding"/>
    <property type="match status" value="1"/>
</dbReference>
<dbReference type="GO" id="GO:0030553">
    <property type="term" value="F:cGMP binding"/>
    <property type="evidence" value="ECO:0007669"/>
    <property type="project" value="UniProtKB-KW"/>
</dbReference>
<dbReference type="AlphaFoldDB" id="A0AAE0BRI9"/>
<dbReference type="Gene3D" id="1.10.510.10">
    <property type="entry name" value="Transferase(Phosphotransferase) domain 1"/>
    <property type="match status" value="1"/>
</dbReference>
<evidence type="ECO:0000256" key="10">
    <source>
        <dbReference type="ARBA" id="ARBA00024113"/>
    </source>
</evidence>
<dbReference type="InterPro" id="IPR000719">
    <property type="entry name" value="Prot_kinase_dom"/>
</dbReference>
<evidence type="ECO:0000313" key="15">
    <source>
        <dbReference type="Proteomes" id="UP001190700"/>
    </source>
</evidence>
<evidence type="ECO:0000256" key="9">
    <source>
        <dbReference type="ARBA" id="ARBA00022992"/>
    </source>
</evidence>
<dbReference type="Proteomes" id="UP001190700">
    <property type="component" value="Unassembled WGS sequence"/>
</dbReference>
<dbReference type="GO" id="GO:0005524">
    <property type="term" value="F:ATP binding"/>
    <property type="evidence" value="ECO:0007669"/>
    <property type="project" value="UniProtKB-KW"/>
</dbReference>
<dbReference type="InterPro" id="IPR008271">
    <property type="entry name" value="Ser/Thr_kinase_AS"/>
</dbReference>
<dbReference type="CDD" id="cd00038">
    <property type="entry name" value="CAP_ED"/>
    <property type="match status" value="2"/>
</dbReference>